<keyword evidence="11" id="KW-1185">Reference proteome</keyword>
<dbReference type="CDD" id="cd06558">
    <property type="entry name" value="crotonase-like"/>
    <property type="match status" value="1"/>
</dbReference>
<evidence type="ECO:0000256" key="1">
    <source>
        <dbReference type="ARBA" id="ARBA00005005"/>
    </source>
</evidence>
<dbReference type="Gene3D" id="1.10.1040.50">
    <property type="match status" value="1"/>
</dbReference>
<dbReference type="Gene3D" id="3.90.226.10">
    <property type="entry name" value="2-enoyl-CoA Hydratase, Chain A, domain 1"/>
    <property type="match status" value="1"/>
</dbReference>
<dbReference type="Pfam" id="PF00725">
    <property type="entry name" value="3HCDH"/>
    <property type="match status" value="1"/>
</dbReference>
<evidence type="ECO:0000256" key="6">
    <source>
        <dbReference type="ARBA" id="ARBA00023098"/>
    </source>
</evidence>
<dbReference type="GO" id="GO:0003857">
    <property type="term" value="F:(3S)-3-hydroxyacyl-CoA dehydrogenase (NAD+) activity"/>
    <property type="evidence" value="ECO:0007669"/>
    <property type="project" value="UniProtKB-EC"/>
</dbReference>
<evidence type="ECO:0000256" key="3">
    <source>
        <dbReference type="ARBA" id="ARBA00022963"/>
    </source>
</evidence>
<evidence type="ECO:0000259" key="9">
    <source>
        <dbReference type="Pfam" id="PF02737"/>
    </source>
</evidence>
<reference evidence="10 11" key="1">
    <citation type="submission" date="2018-11" db="EMBL/GenBank/DDBJ databases">
        <title>Novel bacteria species description.</title>
        <authorList>
            <person name="Han J.-H."/>
        </authorList>
    </citation>
    <scope>NUCLEOTIDE SEQUENCE [LARGE SCALE GENOMIC DNA]</scope>
    <source>
        <strain evidence="10 11">KCTC23259</strain>
    </source>
</reference>
<dbReference type="GO" id="GO:0070403">
    <property type="term" value="F:NAD+ binding"/>
    <property type="evidence" value="ECO:0007669"/>
    <property type="project" value="InterPro"/>
</dbReference>
<dbReference type="PANTHER" id="PTHR48075:SF7">
    <property type="entry name" value="3-HYDROXYACYL-COA DEHYDROGENASE-RELATED"/>
    <property type="match status" value="1"/>
</dbReference>
<evidence type="ECO:0000256" key="4">
    <source>
        <dbReference type="ARBA" id="ARBA00023002"/>
    </source>
</evidence>
<dbReference type="Gene3D" id="3.40.50.720">
    <property type="entry name" value="NAD(P)-binding Rossmann-like Domain"/>
    <property type="match status" value="1"/>
</dbReference>
<keyword evidence="3" id="KW-0442">Lipid degradation</keyword>
<dbReference type="Pfam" id="PF00378">
    <property type="entry name" value="ECH_1"/>
    <property type="match status" value="1"/>
</dbReference>
<keyword evidence="4" id="KW-0560">Oxidoreductase</keyword>
<gene>
    <name evidence="10" type="ORF">EGI31_04290</name>
</gene>
<evidence type="ECO:0000256" key="7">
    <source>
        <dbReference type="ARBA" id="ARBA00049556"/>
    </source>
</evidence>
<name>A0AAE3GZZ7_9BACT</name>
<accession>A0AAE3GZZ7</accession>
<protein>
    <submittedName>
        <fullName evidence="10">3-hydroxyacyl-CoA dehydrogenase/enoyl-CoA hydratase family protein</fullName>
    </submittedName>
</protein>
<evidence type="ECO:0000259" key="8">
    <source>
        <dbReference type="Pfam" id="PF00725"/>
    </source>
</evidence>
<dbReference type="GO" id="GO:0016042">
    <property type="term" value="P:lipid catabolic process"/>
    <property type="evidence" value="ECO:0007669"/>
    <property type="project" value="UniProtKB-KW"/>
</dbReference>
<dbReference type="PANTHER" id="PTHR48075">
    <property type="entry name" value="3-HYDROXYACYL-COA DEHYDROGENASE FAMILY PROTEIN"/>
    <property type="match status" value="1"/>
</dbReference>
<dbReference type="RefSeq" id="WP_255035917.1">
    <property type="nucleotide sequence ID" value="NZ_RJUF01000006.1"/>
</dbReference>
<dbReference type="SUPFAM" id="SSF51735">
    <property type="entry name" value="NAD(P)-binding Rossmann-fold domains"/>
    <property type="match status" value="1"/>
</dbReference>
<comment type="pathway">
    <text evidence="1">Lipid metabolism; fatty acid beta-oxidation.</text>
</comment>
<comment type="catalytic activity">
    <reaction evidence="7">
        <text>a (3S)-3-hydroxyacyl-CoA + NAD(+) = a 3-oxoacyl-CoA + NADH + H(+)</text>
        <dbReference type="Rhea" id="RHEA:22432"/>
        <dbReference type="ChEBI" id="CHEBI:15378"/>
        <dbReference type="ChEBI" id="CHEBI:57318"/>
        <dbReference type="ChEBI" id="CHEBI:57540"/>
        <dbReference type="ChEBI" id="CHEBI:57945"/>
        <dbReference type="ChEBI" id="CHEBI:90726"/>
        <dbReference type="EC" id="1.1.1.35"/>
    </reaction>
</comment>
<dbReference type="AlphaFoldDB" id="A0AAE3GZZ7"/>
<dbReference type="InterPro" id="IPR008927">
    <property type="entry name" value="6-PGluconate_DH-like_C_sf"/>
</dbReference>
<feature type="domain" description="3-hydroxyacyl-CoA dehydrogenase NAD binding" evidence="9">
    <location>
        <begin position="7"/>
        <end position="205"/>
    </location>
</feature>
<organism evidence="10 11">
    <name type="scientific">Lacihabitans soyangensis</name>
    <dbReference type="NCBI Taxonomy" id="869394"/>
    <lineage>
        <taxon>Bacteria</taxon>
        <taxon>Pseudomonadati</taxon>
        <taxon>Bacteroidota</taxon>
        <taxon>Cytophagia</taxon>
        <taxon>Cytophagales</taxon>
        <taxon>Leadbetterellaceae</taxon>
        <taxon>Lacihabitans</taxon>
    </lineage>
</organism>
<dbReference type="InterPro" id="IPR006176">
    <property type="entry name" value="3-OHacyl-CoA_DH_NAD-bd"/>
</dbReference>
<comment type="caution">
    <text evidence="10">The sequence shown here is derived from an EMBL/GenBank/DDBJ whole genome shotgun (WGS) entry which is preliminary data.</text>
</comment>
<proteinExistence type="predicted"/>
<dbReference type="InterPro" id="IPR036291">
    <property type="entry name" value="NAD(P)-bd_dom_sf"/>
</dbReference>
<evidence type="ECO:0000313" key="11">
    <source>
        <dbReference type="Proteomes" id="UP001204144"/>
    </source>
</evidence>
<dbReference type="InterPro" id="IPR001753">
    <property type="entry name" value="Enoyl-CoA_hydra/iso"/>
</dbReference>
<keyword evidence="2" id="KW-0276">Fatty acid metabolism</keyword>
<sequence length="802" mass="88418">MKKSIKKVAVLGAGIMGSRIALHFANIGCEVLLLDMVPKEPNDAEKAKGMDVSSPIVRNRIVSDLFQAAVKASPSPIYSQKSLAKVKLGNFDDDMVKIKEVDWIIEVVVEKLEIKKLIYDKVEQHRKPGTLVTSNTSGIPIHLMAEGRSEDFQQNFCGTHFFNPPRYLRLLEIIPGPKTDQAIIDFLMHYGDLFLGKQTVLCKDTPAFIANRLGIYAMVQTIRATEELGLTIEQVDKLTGSIVGRPKSGSFRLSDVVGLDTTVNVCNNLSAILTNDESVEAFKLPTIMAKLMENKWLGDKTGQGFYKKTKDENGKTVILGLDFATMEYRPSEKVKFATLETTKGVDTVAGRIPVLLKGTDKAGEFYRKTFADAFKYASFRIPEVADELYKIDDAICAGFGWQLGLFATADAVGVKAFVEMMEGQNQKPAQWVYDMLAAGCESFYKIENGKKLYYDIPTKSYRVIPGTESFIILDNIRKTNVVWKNAGASIFDLGDGILGVEFQSKMNTLGAEPIEALNKAYGLAEKDFRGLVIGNDSQEAFSAGANLAMLFMFAVEQEYDEIDLMIAQFQETMMRARYSSIPVVTAAHSLALGGGCEINLHADKVVASAETYMGLVELGVGLIPAGGGTKEMALRASDLYQPGDAELNILQAAFMNIAQAKVSTSVQEAFEMNYLKTNRDQIVLNRSRLIAEAKQSAIELAENGYTQPIRRTDIKVQGKTGIALFKAGIKSMRMANYITDHDAFIAEKLAYVICGGDLSYPQLVSEKYLLELEREAFLSLCGERKTMERMQGLLSGGKPPRN</sequence>
<evidence type="ECO:0000256" key="5">
    <source>
        <dbReference type="ARBA" id="ARBA00023027"/>
    </source>
</evidence>
<feature type="domain" description="3-hydroxyacyl-CoA dehydrogenase C-terminal" evidence="8">
    <location>
        <begin position="208"/>
        <end position="307"/>
    </location>
</feature>
<dbReference type="SUPFAM" id="SSF52096">
    <property type="entry name" value="ClpP/crotonase"/>
    <property type="match status" value="1"/>
</dbReference>
<dbReference type="EMBL" id="RJUF01000006">
    <property type="protein sequence ID" value="MCP9762162.1"/>
    <property type="molecule type" value="Genomic_DNA"/>
</dbReference>
<dbReference type="SUPFAM" id="SSF48179">
    <property type="entry name" value="6-phosphogluconate dehydrogenase C-terminal domain-like"/>
    <property type="match status" value="2"/>
</dbReference>
<dbReference type="InterPro" id="IPR006108">
    <property type="entry name" value="3HC_DH_C"/>
</dbReference>
<dbReference type="InterPro" id="IPR029045">
    <property type="entry name" value="ClpP/crotonase-like_dom_sf"/>
</dbReference>
<keyword evidence="5" id="KW-0520">NAD</keyword>
<dbReference type="Proteomes" id="UP001204144">
    <property type="component" value="Unassembled WGS sequence"/>
</dbReference>
<keyword evidence="6" id="KW-0443">Lipid metabolism</keyword>
<dbReference type="GO" id="GO:0006631">
    <property type="term" value="P:fatty acid metabolic process"/>
    <property type="evidence" value="ECO:0007669"/>
    <property type="project" value="UniProtKB-KW"/>
</dbReference>
<dbReference type="Pfam" id="PF02737">
    <property type="entry name" value="3HCDH_N"/>
    <property type="match status" value="1"/>
</dbReference>
<evidence type="ECO:0000313" key="10">
    <source>
        <dbReference type="EMBL" id="MCP9762162.1"/>
    </source>
</evidence>
<evidence type="ECO:0000256" key="2">
    <source>
        <dbReference type="ARBA" id="ARBA00022832"/>
    </source>
</evidence>